<dbReference type="Proteomes" id="UP001055811">
    <property type="component" value="Linkage Group LG08"/>
</dbReference>
<reference evidence="1 2" key="2">
    <citation type="journal article" date="2022" name="Mol. Ecol. Resour.">
        <title>The genomes of chicory, endive, great burdock and yacon provide insights into Asteraceae paleo-polyploidization history and plant inulin production.</title>
        <authorList>
            <person name="Fan W."/>
            <person name="Wang S."/>
            <person name="Wang H."/>
            <person name="Wang A."/>
            <person name="Jiang F."/>
            <person name="Liu H."/>
            <person name="Zhao H."/>
            <person name="Xu D."/>
            <person name="Zhang Y."/>
        </authorList>
    </citation>
    <scope>NUCLEOTIDE SEQUENCE [LARGE SCALE GENOMIC DNA]</scope>
    <source>
        <strain evidence="2">cv. Punajuju</strain>
        <tissue evidence="1">Leaves</tissue>
    </source>
</reference>
<evidence type="ECO:0000313" key="1">
    <source>
        <dbReference type="EMBL" id="KAI3698493.1"/>
    </source>
</evidence>
<organism evidence="1 2">
    <name type="scientific">Cichorium intybus</name>
    <name type="common">Chicory</name>
    <dbReference type="NCBI Taxonomy" id="13427"/>
    <lineage>
        <taxon>Eukaryota</taxon>
        <taxon>Viridiplantae</taxon>
        <taxon>Streptophyta</taxon>
        <taxon>Embryophyta</taxon>
        <taxon>Tracheophyta</taxon>
        <taxon>Spermatophyta</taxon>
        <taxon>Magnoliopsida</taxon>
        <taxon>eudicotyledons</taxon>
        <taxon>Gunneridae</taxon>
        <taxon>Pentapetalae</taxon>
        <taxon>asterids</taxon>
        <taxon>campanulids</taxon>
        <taxon>Asterales</taxon>
        <taxon>Asteraceae</taxon>
        <taxon>Cichorioideae</taxon>
        <taxon>Cichorieae</taxon>
        <taxon>Cichoriinae</taxon>
        <taxon>Cichorium</taxon>
    </lineage>
</organism>
<keyword evidence="2" id="KW-1185">Reference proteome</keyword>
<reference evidence="2" key="1">
    <citation type="journal article" date="2022" name="Mol. Ecol. Resour.">
        <title>The genomes of chicory, endive, great burdock and yacon provide insights into Asteraceae palaeo-polyploidization history and plant inulin production.</title>
        <authorList>
            <person name="Fan W."/>
            <person name="Wang S."/>
            <person name="Wang H."/>
            <person name="Wang A."/>
            <person name="Jiang F."/>
            <person name="Liu H."/>
            <person name="Zhao H."/>
            <person name="Xu D."/>
            <person name="Zhang Y."/>
        </authorList>
    </citation>
    <scope>NUCLEOTIDE SEQUENCE [LARGE SCALE GENOMIC DNA]</scope>
    <source>
        <strain evidence="2">cv. Punajuju</strain>
    </source>
</reference>
<dbReference type="EMBL" id="CM042016">
    <property type="protein sequence ID" value="KAI3698493.1"/>
    <property type="molecule type" value="Genomic_DNA"/>
</dbReference>
<protein>
    <submittedName>
        <fullName evidence="1">Uncharacterized protein</fullName>
    </submittedName>
</protein>
<proteinExistence type="predicted"/>
<comment type="caution">
    <text evidence="1">The sequence shown here is derived from an EMBL/GenBank/DDBJ whole genome shotgun (WGS) entry which is preliminary data.</text>
</comment>
<gene>
    <name evidence="1" type="ORF">L2E82_42080</name>
</gene>
<evidence type="ECO:0000313" key="2">
    <source>
        <dbReference type="Proteomes" id="UP001055811"/>
    </source>
</evidence>
<sequence length="221" mass="24670">MASQHIPFQLIIVFILGCIHMILALPPNNPNQIPFTCIQQSTTCKSILYQHNQLTKNNISSLYSVNTSQIHTITHGDKQDYLVTVPCYCQNVNNTVAYFYNTIYSVTPGDTFSNVSDQFYSGQAWDEGTSFKANTNATMHLLCGCTKSDSQVMVTYTVQEMDTLPDIARLLSAEVSEIEDVNKGFLQKPGFIEVGWVLFVPMYKNGIPPTPAPSPFPIKKN</sequence>
<accession>A0ACB8ZML7</accession>
<name>A0ACB8ZML7_CICIN</name>